<dbReference type="InterPro" id="IPR046346">
    <property type="entry name" value="Aminoacid_DH-like_N_sf"/>
</dbReference>
<evidence type="ECO:0000313" key="2">
    <source>
        <dbReference type="EMBL" id="QDU64808.1"/>
    </source>
</evidence>
<dbReference type="InterPro" id="IPR001381">
    <property type="entry name" value="DHquinase_I"/>
</dbReference>
<keyword evidence="1" id="KW-0560">Oxidoreductase</keyword>
<dbReference type="GO" id="GO:0003855">
    <property type="term" value="F:3-dehydroquinate dehydratase activity"/>
    <property type="evidence" value="ECO:0007669"/>
    <property type="project" value="UniProtKB-EC"/>
</dbReference>
<keyword evidence="2" id="KW-0456">Lyase</keyword>
<dbReference type="GO" id="GO:0009423">
    <property type="term" value="P:chorismate biosynthetic process"/>
    <property type="evidence" value="ECO:0007669"/>
    <property type="project" value="TreeGrafter"/>
</dbReference>
<dbReference type="PANTHER" id="PTHR21089:SF1">
    <property type="entry name" value="BIFUNCTIONAL 3-DEHYDROQUINATE DEHYDRATASE_SHIKIMATE DEHYDROGENASE, CHLOROPLASTIC"/>
    <property type="match status" value="1"/>
</dbReference>
<dbReference type="AlphaFoldDB" id="A0A518BCU9"/>
<dbReference type="Gene3D" id="3.20.20.70">
    <property type="entry name" value="Aldolase class I"/>
    <property type="match status" value="1"/>
</dbReference>
<protein>
    <submittedName>
        <fullName evidence="2">3-dehydroquinate dehydratase</fullName>
        <ecNumber evidence="2">4.2.1.10</ecNumber>
    </submittedName>
</protein>
<dbReference type="SUPFAM" id="SSF53223">
    <property type="entry name" value="Aminoacid dehydrogenase-like, N-terminal domain"/>
    <property type="match status" value="1"/>
</dbReference>
<dbReference type="InterPro" id="IPR013785">
    <property type="entry name" value="Aldolase_TIM"/>
</dbReference>
<dbReference type="GO" id="GO:0004764">
    <property type="term" value="F:shikimate 3-dehydrogenase (NADP+) activity"/>
    <property type="evidence" value="ECO:0007669"/>
    <property type="project" value="InterPro"/>
</dbReference>
<dbReference type="InterPro" id="IPR036291">
    <property type="entry name" value="NAD(P)-bd_dom_sf"/>
</dbReference>
<accession>A0A518BCU9</accession>
<reference evidence="2 3" key="1">
    <citation type="submission" date="2019-02" db="EMBL/GenBank/DDBJ databases">
        <title>Deep-cultivation of Planctomycetes and their phenomic and genomic characterization uncovers novel biology.</title>
        <authorList>
            <person name="Wiegand S."/>
            <person name="Jogler M."/>
            <person name="Boedeker C."/>
            <person name="Pinto D."/>
            <person name="Vollmers J."/>
            <person name="Rivas-Marin E."/>
            <person name="Kohn T."/>
            <person name="Peeters S.H."/>
            <person name="Heuer A."/>
            <person name="Rast P."/>
            <person name="Oberbeckmann S."/>
            <person name="Bunk B."/>
            <person name="Jeske O."/>
            <person name="Meyerdierks A."/>
            <person name="Storesund J.E."/>
            <person name="Kallscheuer N."/>
            <person name="Luecker S."/>
            <person name="Lage O.M."/>
            <person name="Pohl T."/>
            <person name="Merkel B.J."/>
            <person name="Hornburger P."/>
            <person name="Mueller R.-W."/>
            <person name="Bruemmer F."/>
            <person name="Labrenz M."/>
            <person name="Spormann A.M."/>
            <person name="Op den Camp H."/>
            <person name="Overmann J."/>
            <person name="Amann R."/>
            <person name="Jetten M.S.M."/>
            <person name="Mascher T."/>
            <person name="Medema M.H."/>
            <person name="Devos D.P."/>
            <person name="Kaster A.-K."/>
            <person name="Ovreas L."/>
            <person name="Rohde M."/>
            <person name="Galperin M.Y."/>
            <person name="Jogler C."/>
        </authorList>
    </citation>
    <scope>NUCLEOTIDE SEQUENCE [LARGE SCALE GENOMIC DNA]</scope>
    <source>
        <strain evidence="2 3">Pan216</strain>
    </source>
</reference>
<dbReference type="Gene3D" id="3.40.50.720">
    <property type="entry name" value="NAD(P)-binding Rossmann-like Domain"/>
    <property type="match status" value="1"/>
</dbReference>
<dbReference type="Proteomes" id="UP000317093">
    <property type="component" value="Chromosome"/>
</dbReference>
<dbReference type="EMBL" id="CP036279">
    <property type="protein sequence ID" value="QDU64808.1"/>
    <property type="molecule type" value="Genomic_DNA"/>
</dbReference>
<dbReference type="PANTHER" id="PTHR21089">
    <property type="entry name" value="SHIKIMATE DEHYDROGENASE"/>
    <property type="match status" value="1"/>
</dbReference>
<dbReference type="SUPFAM" id="SSF51735">
    <property type="entry name" value="NAD(P)-binding Rossmann-fold domains"/>
    <property type="match status" value="1"/>
</dbReference>
<proteinExistence type="predicted"/>
<gene>
    <name evidence="2" type="primary">aroD_2</name>
    <name evidence="2" type="ORF">Pan216_57010</name>
</gene>
<dbReference type="Pfam" id="PF01487">
    <property type="entry name" value="DHquinase_I"/>
    <property type="match status" value="1"/>
</dbReference>
<dbReference type="EC" id="4.2.1.10" evidence="2"/>
<dbReference type="KEGG" id="knv:Pan216_57010"/>
<evidence type="ECO:0000313" key="3">
    <source>
        <dbReference type="Proteomes" id="UP000317093"/>
    </source>
</evidence>
<dbReference type="InterPro" id="IPR022893">
    <property type="entry name" value="Shikimate_DH_fam"/>
</dbReference>
<evidence type="ECO:0000256" key="1">
    <source>
        <dbReference type="ARBA" id="ARBA00023002"/>
    </source>
</evidence>
<dbReference type="GO" id="GO:0019632">
    <property type="term" value="P:shikimate metabolic process"/>
    <property type="evidence" value="ECO:0007669"/>
    <property type="project" value="TreeGrafter"/>
</dbReference>
<name>A0A518BCU9_9BACT</name>
<organism evidence="2 3">
    <name type="scientific">Kolteria novifilia</name>
    <dbReference type="NCBI Taxonomy" id="2527975"/>
    <lineage>
        <taxon>Bacteria</taxon>
        <taxon>Pseudomonadati</taxon>
        <taxon>Planctomycetota</taxon>
        <taxon>Planctomycetia</taxon>
        <taxon>Kolteriales</taxon>
        <taxon>Kolteriaceae</taxon>
        <taxon>Kolteria</taxon>
    </lineage>
</organism>
<sequence>MICVSIAQTSRHLALVDLYNASARCDLIEIRLDRFEKSPDVNELIKAARKPVIVSCRRQQDGGSWHGTEEARLALLRQAVVEGADYVEIEHDCVNHVKRFGPTKRIITFTSCDEIPKDLDEKYHHCLGSDPDVIKLTLPARTPEEAWPFVKIMAKSDVPTVAVGLGKSGRMLNILGPRLGSPWSYAALEKGLEADSGLLSVFDLEEAYDIRNIGRKTPLVAVTGNAEEQLATARILNQAFQIHKSPLRCLPLEVGSIPLFAKIAKSIRLAGLIVDAKHREEILEIVTKWSRSCRLAESADVIAIREGEWHGFHTLSRAVTACLAEGIDRSNEGTKSVSGRSVLVIGGSGTARAIAATLLDHDARLVMADDDNERAEKIVHELGGHGRYVARNQVFSTLSDGMVICSHDENPGQPAIDIPITMARPGLACVDLTSFPQPSGFLKELARFKGAPIEPLEVFLHQMQYIAKLFTGHLPPIDKLRQSLVDFDIESDPRGDEAEDEYQSIFL</sequence>
<keyword evidence="3" id="KW-1185">Reference proteome</keyword>
<dbReference type="CDD" id="cd00502">
    <property type="entry name" value="DHQase_I"/>
    <property type="match status" value="1"/>
</dbReference>
<dbReference type="RefSeq" id="WP_419193068.1">
    <property type="nucleotide sequence ID" value="NZ_CP036279.1"/>
</dbReference>
<dbReference type="Gene3D" id="3.40.50.10860">
    <property type="entry name" value="Leucine Dehydrogenase, chain A, domain 1"/>
    <property type="match status" value="1"/>
</dbReference>
<dbReference type="SUPFAM" id="SSF51569">
    <property type="entry name" value="Aldolase"/>
    <property type="match status" value="1"/>
</dbReference>